<dbReference type="EMBL" id="JAHRIN010012470">
    <property type="protein sequence ID" value="MEQ2195841.1"/>
    <property type="molecule type" value="Genomic_DNA"/>
</dbReference>
<keyword evidence="2" id="KW-1185">Reference proteome</keyword>
<proteinExistence type="predicted"/>
<evidence type="ECO:0000313" key="1">
    <source>
        <dbReference type="EMBL" id="MEQ2195841.1"/>
    </source>
</evidence>
<sequence>MPTGMLWVTGFLKNEIFSGGNERYAHLSQQQKKEQGDVSNPLNFPEVGASVHSAIKACKSVMWIDSWVWCCGKREQASIMYSTAYYTTIYYCIYCAILITK</sequence>
<organism evidence="1 2">
    <name type="scientific">Xenoophorus captivus</name>
    <dbReference type="NCBI Taxonomy" id="1517983"/>
    <lineage>
        <taxon>Eukaryota</taxon>
        <taxon>Metazoa</taxon>
        <taxon>Chordata</taxon>
        <taxon>Craniata</taxon>
        <taxon>Vertebrata</taxon>
        <taxon>Euteleostomi</taxon>
        <taxon>Actinopterygii</taxon>
        <taxon>Neopterygii</taxon>
        <taxon>Teleostei</taxon>
        <taxon>Neoteleostei</taxon>
        <taxon>Acanthomorphata</taxon>
        <taxon>Ovalentaria</taxon>
        <taxon>Atherinomorphae</taxon>
        <taxon>Cyprinodontiformes</taxon>
        <taxon>Goodeidae</taxon>
        <taxon>Xenoophorus</taxon>
    </lineage>
</organism>
<protein>
    <submittedName>
        <fullName evidence="1">Uncharacterized protein</fullName>
    </submittedName>
</protein>
<dbReference type="Proteomes" id="UP001434883">
    <property type="component" value="Unassembled WGS sequence"/>
</dbReference>
<name>A0ABV0QJ36_9TELE</name>
<accession>A0ABV0QJ36</accession>
<comment type="caution">
    <text evidence="1">The sequence shown here is derived from an EMBL/GenBank/DDBJ whole genome shotgun (WGS) entry which is preliminary data.</text>
</comment>
<evidence type="ECO:0000313" key="2">
    <source>
        <dbReference type="Proteomes" id="UP001434883"/>
    </source>
</evidence>
<reference evidence="1 2" key="1">
    <citation type="submission" date="2021-06" db="EMBL/GenBank/DDBJ databases">
        <authorList>
            <person name="Palmer J.M."/>
        </authorList>
    </citation>
    <scope>NUCLEOTIDE SEQUENCE [LARGE SCALE GENOMIC DNA]</scope>
    <source>
        <strain evidence="1 2">XC_2019</strain>
        <tissue evidence="1">Muscle</tissue>
    </source>
</reference>
<gene>
    <name evidence="1" type="ORF">XENOCAPTIV_019215</name>
</gene>